<dbReference type="EMBL" id="VYQF01000008">
    <property type="protein sequence ID" value="KAA9036346.1"/>
    <property type="molecule type" value="Genomic_DNA"/>
</dbReference>
<dbReference type="Pfam" id="PF13646">
    <property type="entry name" value="HEAT_2"/>
    <property type="match status" value="1"/>
</dbReference>
<dbReference type="InterPro" id="IPR016024">
    <property type="entry name" value="ARM-type_fold"/>
</dbReference>
<sequence>MPGLQFSVLLKIDSYTLMRVMLIFIIILGLLFICTLVFFIYKKRINAKIKSWEDQVSLVVSTAVFNLDEEFNEIISKNANKLKNHRFRQYLINEIILARKSLSGSASENIKMLYENLGLNNDSFKKLHNKKWHIKAKGVQELAIMEQTKYVKQIFRLTNNKSELVRNESQCALVSFYGFSGLRFLGVTTYTLSEWQQIQLLNKLHDVKPRNFDIIKKWLQSPNESVVNFSLRLATFYNRFDVYPDVMDCLSNTSLQVKLNTLNYLKRIPREDTAGKLVDDYSYENKSYKLAIINALNDIGNEEQIAFLLKQLHHSDNDIKLAAAKSLSHLHPLGIEFLKTHLFAHEDPWKTIFLQIENEHMI</sequence>
<reference evidence="2 3" key="1">
    <citation type="submission" date="2019-09" db="EMBL/GenBank/DDBJ databases">
        <title>Draft genome sequence of Ginsengibacter sp. BR5-29.</title>
        <authorList>
            <person name="Im W.-T."/>
        </authorList>
    </citation>
    <scope>NUCLEOTIDE SEQUENCE [LARGE SCALE GENOMIC DNA]</scope>
    <source>
        <strain evidence="2 3">BR5-29</strain>
    </source>
</reference>
<dbReference type="InterPro" id="IPR011989">
    <property type="entry name" value="ARM-like"/>
</dbReference>
<keyword evidence="1" id="KW-1133">Transmembrane helix</keyword>
<protein>
    <submittedName>
        <fullName evidence="2">HEAT repeat domain-containing protein</fullName>
    </submittedName>
</protein>
<gene>
    <name evidence="2" type="ORF">FW778_19125</name>
</gene>
<dbReference type="Gene3D" id="1.25.10.10">
    <property type="entry name" value="Leucine-rich Repeat Variant"/>
    <property type="match status" value="1"/>
</dbReference>
<name>A0A5J5IFN2_9BACT</name>
<keyword evidence="1" id="KW-0472">Membrane</keyword>
<dbReference type="RefSeq" id="WP_150416469.1">
    <property type="nucleotide sequence ID" value="NZ_VYQF01000008.1"/>
</dbReference>
<comment type="caution">
    <text evidence="2">The sequence shown here is derived from an EMBL/GenBank/DDBJ whole genome shotgun (WGS) entry which is preliminary data.</text>
</comment>
<dbReference type="AlphaFoldDB" id="A0A5J5IFN2"/>
<keyword evidence="1" id="KW-0812">Transmembrane</keyword>
<accession>A0A5J5IFN2</accession>
<feature type="transmembrane region" description="Helical" evidence="1">
    <location>
        <begin position="20"/>
        <end position="41"/>
    </location>
</feature>
<keyword evidence="3" id="KW-1185">Reference proteome</keyword>
<evidence type="ECO:0000313" key="3">
    <source>
        <dbReference type="Proteomes" id="UP000326903"/>
    </source>
</evidence>
<dbReference type="SUPFAM" id="SSF48371">
    <property type="entry name" value="ARM repeat"/>
    <property type="match status" value="1"/>
</dbReference>
<dbReference type="Proteomes" id="UP000326903">
    <property type="component" value="Unassembled WGS sequence"/>
</dbReference>
<proteinExistence type="predicted"/>
<evidence type="ECO:0000256" key="1">
    <source>
        <dbReference type="SAM" id="Phobius"/>
    </source>
</evidence>
<evidence type="ECO:0000313" key="2">
    <source>
        <dbReference type="EMBL" id="KAA9036346.1"/>
    </source>
</evidence>
<organism evidence="2 3">
    <name type="scientific">Ginsengibacter hankyongi</name>
    <dbReference type="NCBI Taxonomy" id="2607284"/>
    <lineage>
        <taxon>Bacteria</taxon>
        <taxon>Pseudomonadati</taxon>
        <taxon>Bacteroidota</taxon>
        <taxon>Chitinophagia</taxon>
        <taxon>Chitinophagales</taxon>
        <taxon>Chitinophagaceae</taxon>
        <taxon>Ginsengibacter</taxon>
    </lineage>
</organism>